<evidence type="ECO:0000256" key="7">
    <source>
        <dbReference type="ARBA" id="ARBA00023160"/>
    </source>
</evidence>
<dbReference type="InterPro" id="IPR016039">
    <property type="entry name" value="Thiolase-like"/>
</dbReference>
<dbReference type="InterPro" id="IPR013751">
    <property type="entry name" value="ACP_syn_III_N"/>
</dbReference>
<evidence type="ECO:0000313" key="13">
    <source>
        <dbReference type="Proteomes" id="UP000280197"/>
    </source>
</evidence>
<feature type="region of interest" description="ACP-binding" evidence="9">
    <location>
        <begin position="238"/>
        <end position="242"/>
    </location>
</feature>
<evidence type="ECO:0000256" key="9">
    <source>
        <dbReference type="HAMAP-Rule" id="MF_01815"/>
    </source>
</evidence>
<feature type="domain" description="Beta-ketoacyl-[acyl-carrier-protein] synthase III N-terminal" evidence="11">
    <location>
        <begin position="89"/>
        <end position="169"/>
    </location>
</feature>
<dbReference type="AlphaFoldDB" id="A0A3Q9C6W0"/>
<comment type="function">
    <text evidence="9">Catalyzes the condensation reaction of fatty acid synthesis by the addition to an acyl acceptor of two carbons from malonyl-ACP. Catalyzes the first condensation reaction which initiates fatty acid synthesis and may therefore play a role in governing the total rate of fatty acid production. Possesses both acetoacetyl-ACP synthase and acetyl transacylase activities. Its substrate specificity determines the biosynthesis of branched-chain and/or straight-chain of fatty acids.</text>
</comment>
<dbReference type="Pfam" id="PF08541">
    <property type="entry name" value="ACP_syn_III_C"/>
    <property type="match status" value="1"/>
</dbReference>
<organism evidence="12 13">
    <name type="scientific">Streptomyces aquilus</name>
    <dbReference type="NCBI Taxonomy" id="2548456"/>
    <lineage>
        <taxon>Bacteria</taxon>
        <taxon>Bacillati</taxon>
        <taxon>Actinomycetota</taxon>
        <taxon>Actinomycetes</taxon>
        <taxon>Kitasatosporales</taxon>
        <taxon>Streptomycetaceae</taxon>
        <taxon>Streptomyces</taxon>
    </lineage>
</organism>
<dbReference type="GO" id="GO:0006633">
    <property type="term" value="P:fatty acid biosynthetic process"/>
    <property type="evidence" value="ECO:0007669"/>
    <property type="project" value="UniProtKB-UniRule"/>
</dbReference>
<keyword evidence="9" id="KW-0511">Multifunctional enzyme</keyword>
<evidence type="ECO:0000313" key="12">
    <source>
        <dbReference type="EMBL" id="AZP23713.1"/>
    </source>
</evidence>
<evidence type="ECO:0000256" key="5">
    <source>
        <dbReference type="ARBA" id="ARBA00022832"/>
    </source>
</evidence>
<dbReference type="EC" id="2.3.1.180" evidence="9"/>
<dbReference type="PANTHER" id="PTHR34069:SF2">
    <property type="entry name" value="BETA-KETOACYL-[ACYL-CARRIER-PROTEIN] SYNTHASE III"/>
    <property type="match status" value="1"/>
</dbReference>
<dbReference type="NCBIfam" id="TIGR00747">
    <property type="entry name" value="fabH"/>
    <property type="match status" value="1"/>
</dbReference>
<keyword evidence="4 9" id="KW-0808">Transferase</keyword>
<evidence type="ECO:0000256" key="1">
    <source>
        <dbReference type="ARBA" id="ARBA00008642"/>
    </source>
</evidence>
<dbReference type="Proteomes" id="UP000280197">
    <property type="component" value="Chromosome"/>
</dbReference>
<keyword evidence="7 9" id="KW-0275">Fatty acid biosynthesis</keyword>
<dbReference type="Gene3D" id="3.40.47.10">
    <property type="match status" value="1"/>
</dbReference>
<dbReference type="GO" id="GO:0004315">
    <property type="term" value="F:3-oxoacyl-[acyl-carrier-protein] synthase activity"/>
    <property type="evidence" value="ECO:0007669"/>
    <property type="project" value="InterPro"/>
</dbReference>
<evidence type="ECO:0000259" key="10">
    <source>
        <dbReference type="Pfam" id="PF08541"/>
    </source>
</evidence>
<evidence type="ECO:0000256" key="8">
    <source>
        <dbReference type="ARBA" id="ARBA00023315"/>
    </source>
</evidence>
<feature type="active site" evidence="9">
    <location>
        <position position="95"/>
    </location>
</feature>
<dbReference type="EMBL" id="CP034463">
    <property type="protein sequence ID" value="AZP23713.1"/>
    <property type="molecule type" value="Genomic_DNA"/>
</dbReference>
<dbReference type="InterPro" id="IPR004655">
    <property type="entry name" value="FabH"/>
</dbReference>
<dbReference type="InterPro" id="IPR013747">
    <property type="entry name" value="ACP_syn_III_C"/>
</dbReference>
<dbReference type="NCBIfam" id="NF006829">
    <property type="entry name" value="PRK09352.1"/>
    <property type="match status" value="1"/>
</dbReference>
<evidence type="ECO:0000256" key="4">
    <source>
        <dbReference type="ARBA" id="ARBA00022679"/>
    </source>
</evidence>
<feature type="active site" evidence="9">
    <location>
        <position position="267"/>
    </location>
</feature>
<keyword evidence="5 9" id="KW-0276">Fatty acid metabolism</keyword>
<keyword evidence="6 9" id="KW-0443">Lipid metabolism</keyword>
<dbReference type="PANTHER" id="PTHR34069">
    <property type="entry name" value="3-OXOACYL-[ACYL-CARRIER-PROTEIN] SYNTHASE 3"/>
    <property type="match status" value="1"/>
</dbReference>
<comment type="similarity">
    <text evidence="1 9">Belongs to the thiolase-like superfamily. FabH family.</text>
</comment>
<comment type="pathway">
    <text evidence="9">Lipid metabolism; fatty acid biosynthesis.</text>
</comment>
<dbReference type="GO" id="GO:0005737">
    <property type="term" value="C:cytoplasm"/>
    <property type="evidence" value="ECO:0007669"/>
    <property type="project" value="UniProtKB-SubCell"/>
</dbReference>
<sequence length="316" mass="32627">MVGNDDLAARMDTSDEWIRTRTGIRTRHFVSAGMPTSLLAAEAGARALQSAGTADVDAVVLATTTPDRPCPATAPEVARRLGLTGRPAFDVSAVCTGFLYALTTAAGMIASGAAEQVLVIGAEAFSTLIDPQDRSSAVVFGDGAGAVVLRAGEPGEPGALGRIVLGSDGSLADLITVRAGGSEQPRPHPDADPADRYFSMRGREVFGHAVTRMTESARAALAHTGWQPDDVDRLVGHQANLRILHAVAEQLDIPVERLVIHLDRVGNTAAASIPLALAHAHETGELTPGARVVLAAFGGGATWGATALTWPALKSA</sequence>
<accession>A0A3Q9C6W0</accession>
<keyword evidence="3 9" id="KW-0444">Lipid biosynthesis</keyword>
<dbReference type="UniPathway" id="UPA00094"/>
<comment type="catalytic activity">
    <reaction evidence="9">
        <text>malonyl-[ACP] + acetyl-CoA + H(+) = 3-oxobutanoyl-[ACP] + CO2 + CoA</text>
        <dbReference type="Rhea" id="RHEA:12080"/>
        <dbReference type="Rhea" id="RHEA-COMP:9623"/>
        <dbReference type="Rhea" id="RHEA-COMP:9625"/>
        <dbReference type="ChEBI" id="CHEBI:15378"/>
        <dbReference type="ChEBI" id="CHEBI:16526"/>
        <dbReference type="ChEBI" id="CHEBI:57287"/>
        <dbReference type="ChEBI" id="CHEBI:57288"/>
        <dbReference type="ChEBI" id="CHEBI:78449"/>
        <dbReference type="ChEBI" id="CHEBI:78450"/>
        <dbReference type="EC" id="2.3.1.180"/>
    </reaction>
</comment>
<dbReference type="Pfam" id="PF08545">
    <property type="entry name" value="ACP_syn_III"/>
    <property type="match status" value="1"/>
</dbReference>
<reference evidence="12 13" key="1">
    <citation type="submission" date="2018-12" db="EMBL/GenBank/DDBJ databases">
        <authorList>
            <person name="Li K."/>
        </authorList>
    </citation>
    <scope>NUCLEOTIDE SEQUENCE [LARGE SCALE GENOMIC DNA]</scope>
    <source>
        <strain evidence="13">CR22</strain>
    </source>
</reference>
<evidence type="ECO:0000256" key="3">
    <source>
        <dbReference type="ARBA" id="ARBA00022516"/>
    </source>
</evidence>
<keyword evidence="2 9" id="KW-0963">Cytoplasm</keyword>
<feature type="active site" evidence="9">
    <location>
        <position position="237"/>
    </location>
</feature>
<proteinExistence type="inferred from homology"/>
<dbReference type="HAMAP" id="MF_01815">
    <property type="entry name" value="FabH"/>
    <property type="match status" value="1"/>
</dbReference>
<keyword evidence="13" id="KW-1185">Reference proteome</keyword>
<dbReference type="KEGG" id="saqu:EJC51_43850"/>
<dbReference type="GO" id="GO:0044550">
    <property type="term" value="P:secondary metabolite biosynthetic process"/>
    <property type="evidence" value="ECO:0007669"/>
    <property type="project" value="TreeGrafter"/>
</dbReference>
<comment type="subcellular location">
    <subcellularLocation>
        <location evidence="9">Cytoplasm</location>
    </subcellularLocation>
</comment>
<dbReference type="GO" id="GO:0033818">
    <property type="term" value="F:beta-ketoacyl-acyl-carrier-protein synthase III activity"/>
    <property type="evidence" value="ECO:0007669"/>
    <property type="project" value="UniProtKB-UniRule"/>
</dbReference>
<keyword evidence="8 9" id="KW-0012">Acyltransferase</keyword>
<feature type="domain" description="Beta-ketoacyl-[acyl-carrier-protein] synthase III C-terminal" evidence="10">
    <location>
        <begin position="221"/>
        <end position="310"/>
    </location>
</feature>
<evidence type="ECO:0000256" key="2">
    <source>
        <dbReference type="ARBA" id="ARBA00022490"/>
    </source>
</evidence>
<comment type="subunit">
    <text evidence="9">Homodimer.</text>
</comment>
<gene>
    <name evidence="9" type="primary">fabH</name>
    <name evidence="12" type="ORF">EJC51_43850</name>
</gene>
<name>A0A3Q9C6W0_9ACTN</name>
<evidence type="ECO:0000256" key="6">
    <source>
        <dbReference type="ARBA" id="ARBA00023098"/>
    </source>
</evidence>
<dbReference type="CDD" id="cd00830">
    <property type="entry name" value="KAS_III"/>
    <property type="match status" value="1"/>
</dbReference>
<comment type="domain">
    <text evidence="9">The last Arg residue of the ACP-binding site is essential for the weak association between ACP/AcpP and FabH.</text>
</comment>
<evidence type="ECO:0000259" key="11">
    <source>
        <dbReference type="Pfam" id="PF08545"/>
    </source>
</evidence>
<protein>
    <recommendedName>
        <fullName evidence="9">Beta-ketoacyl-[acyl-carrier-protein] synthase III</fullName>
        <shortName evidence="9">Beta-ketoacyl-ACP synthase III</shortName>
        <shortName evidence="9">KAS III</shortName>
        <ecNumber evidence="9">2.3.1.180</ecNumber>
    </recommendedName>
    <alternativeName>
        <fullName evidence="9">3-oxoacyl-[acyl-carrier-protein] synthase 3</fullName>
    </alternativeName>
    <alternativeName>
        <fullName evidence="9">3-oxoacyl-[acyl-carrier-protein] synthase III</fullName>
    </alternativeName>
</protein>
<dbReference type="SUPFAM" id="SSF53901">
    <property type="entry name" value="Thiolase-like"/>
    <property type="match status" value="1"/>
</dbReference>